<dbReference type="CDD" id="cd00096">
    <property type="entry name" value="Ig"/>
    <property type="match status" value="1"/>
</dbReference>
<evidence type="ECO:0000256" key="3">
    <source>
        <dbReference type="ARBA" id="ARBA00022729"/>
    </source>
</evidence>
<name>A0A194PFC1_PAPXU</name>
<keyword evidence="12" id="KW-1185">Reference proteome</keyword>
<sequence length="964" mass="109243">MCGISTTCAPILMDDDPPVILKLGEMASEIGYYNFEWRFVTLVMFNIQTLIAVDVFLSKYNQSVILKRGKYLPSQRTHISQYVLFGTQSSEISDMLKWLRESMYDTSGKFIIVCATIDYEECGEDEIFQTISNERIPNVVVLKAQNENNPQIFSYRFLEPEKCVNDIPFEIKFNNSENAMNWKSMFREQLTNFHQCPLIVSTFEQPPFMILNSFENPSGIDGDVLTLLSDILNATLVLKLPTEGEVWGTYEDNNWTGLPILRMPSKRNFVAFVYIWIWFSFIIRSCYQAALKDSLKHKLYEKKFTNIQEVLRDKYPFGGIESLRDYYSEDDDISNNWMSLNFSNTYEILDELSTGTSNFVLAFNKEVIMDYLKQYNGSRKLQIIPEKIVNSPSVIYFTKYSALIGPVNRILKILVECGFIQRVYTQSTYLQSKLCDQTKHQYEPMNVKYFADVPSITSSETNVTVVVGRDAYLTCNVENLQNYMVAWLRVDTQTILTVGQLVVTKNPRVGVLSDPHSCTLALRDTSPSDAGRYMCQLNTDPMIVQIHHLQVYVPPEIVDSSNGEVIVAEGGSVALHCAASGNPQPNITWKTEEFKPLTIAGESVLKWEGEWLNISVAQRDMNCVLLCIASNGIPPSVSKRIHLFVLSRPRVKAVHQQVGAHIYSATTLRFYIEAYPPPVIHWNDMRGNRLMNGLKYETKTISRGYVHVSSLTVNNVSREDAGLYQCLAENSLGADNSTVTLYTLATSIEISTSSVRTVTSSDPVTNAANFTTPEFTATEVEHLTSILPSKVSHHQMQNPGKLKIYNIICPLKSFKCHIHVARLDNCFVTRHEPAHIGGDVYKKAAHYALTLLSLFKHLKNRLEPVHSLASSGQYMIMLPTVHARSQHSLATCLRTRRQCSSGYKFQGLPVSKNDLDAVANFTADVVRQDMKLFIPSCVLPIGDNSRLWFGEICKLAARYEQDCF</sequence>
<evidence type="ECO:0000256" key="6">
    <source>
        <dbReference type="ARBA" id="ARBA00023157"/>
    </source>
</evidence>
<evidence type="ECO:0000256" key="5">
    <source>
        <dbReference type="ARBA" id="ARBA00023136"/>
    </source>
</evidence>
<protein>
    <submittedName>
        <fullName evidence="11">Opioid-binding protein/cell adhesion molecule</fullName>
    </submittedName>
</protein>
<feature type="transmembrane region" description="Helical" evidence="9">
    <location>
        <begin position="269"/>
        <end position="290"/>
    </location>
</feature>
<dbReference type="SUPFAM" id="SSF53850">
    <property type="entry name" value="Periplasmic binding protein-like II"/>
    <property type="match status" value="1"/>
</dbReference>
<keyword evidence="3" id="KW-0732">Signal</keyword>
<accession>A0A194PFC1</accession>
<dbReference type="AlphaFoldDB" id="A0A194PFC1"/>
<dbReference type="Gene3D" id="2.60.40.10">
    <property type="entry name" value="Immunoglobulins"/>
    <property type="match status" value="3"/>
</dbReference>
<dbReference type="PANTHER" id="PTHR12231">
    <property type="entry name" value="CTX-RELATED TYPE I TRANSMEMBRANE PROTEIN"/>
    <property type="match status" value="1"/>
</dbReference>
<evidence type="ECO:0000256" key="2">
    <source>
        <dbReference type="ARBA" id="ARBA00022475"/>
    </source>
</evidence>
<evidence type="ECO:0000313" key="11">
    <source>
        <dbReference type="EMBL" id="KPI91394.1"/>
    </source>
</evidence>
<evidence type="ECO:0000256" key="9">
    <source>
        <dbReference type="SAM" id="Phobius"/>
    </source>
</evidence>
<dbReference type="Pfam" id="PF13927">
    <property type="entry name" value="Ig_3"/>
    <property type="match status" value="2"/>
</dbReference>
<gene>
    <name evidence="11" type="ORF">RR46_14898</name>
</gene>
<dbReference type="InterPro" id="IPR003599">
    <property type="entry name" value="Ig_sub"/>
</dbReference>
<dbReference type="InterPro" id="IPR003598">
    <property type="entry name" value="Ig_sub2"/>
</dbReference>
<organism evidence="11 12">
    <name type="scientific">Papilio xuthus</name>
    <name type="common">Asian swallowtail butterfly</name>
    <dbReference type="NCBI Taxonomy" id="66420"/>
    <lineage>
        <taxon>Eukaryota</taxon>
        <taxon>Metazoa</taxon>
        <taxon>Ecdysozoa</taxon>
        <taxon>Arthropoda</taxon>
        <taxon>Hexapoda</taxon>
        <taxon>Insecta</taxon>
        <taxon>Pterygota</taxon>
        <taxon>Neoptera</taxon>
        <taxon>Endopterygota</taxon>
        <taxon>Lepidoptera</taxon>
        <taxon>Glossata</taxon>
        <taxon>Ditrysia</taxon>
        <taxon>Papilionoidea</taxon>
        <taxon>Papilionidae</taxon>
        <taxon>Papilioninae</taxon>
        <taxon>Papilio</taxon>
    </lineage>
</organism>
<proteinExistence type="predicted"/>
<dbReference type="InterPro" id="IPR051170">
    <property type="entry name" value="Neural/epithelial_adhesion"/>
</dbReference>
<dbReference type="SMART" id="SM00409">
    <property type="entry name" value="IG"/>
    <property type="match status" value="3"/>
</dbReference>
<dbReference type="InterPro" id="IPR013783">
    <property type="entry name" value="Ig-like_fold"/>
</dbReference>
<feature type="domain" description="Ig-like" evidence="10">
    <location>
        <begin position="555"/>
        <end position="740"/>
    </location>
</feature>
<evidence type="ECO:0000256" key="7">
    <source>
        <dbReference type="ARBA" id="ARBA00023180"/>
    </source>
</evidence>
<keyword evidence="9" id="KW-1133">Transmembrane helix</keyword>
<dbReference type="PANTHER" id="PTHR12231:SF253">
    <property type="entry name" value="DPR-INTERACTING PROTEIN ETA, ISOFORM B-RELATED"/>
    <property type="match status" value="1"/>
</dbReference>
<dbReference type="GO" id="GO:0005886">
    <property type="term" value="C:plasma membrane"/>
    <property type="evidence" value="ECO:0007669"/>
    <property type="project" value="UniProtKB-SubCell"/>
</dbReference>
<dbReference type="InterPro" id="IPR056198">
    <property type="entry name" value="LBD_receptor"/>
</dbReference>
<keyword evidence="5 9" id="KW-0472">Membrane</keyword>
<dbReference type="SMART" id="SM00408">
    <property type="entry name" value="IGc2"/>
    <property type="match status" value="3"/>
</dbReference>
<keyword evidence="2" id="KW-1003">Cell membrane</keyword>
<dbReference type="FunFam" id="2.60.40.10:FF:000328">
    <property type="entry name" value="CLUMA_CG000981, isoform A"/>
    <property type="match status" value="1"/>
</dbReference>
<evidence type="ECO:0000259" key="10">
    <source>
        <dbReference type="PROSITE" id="PS50835"/>
    </source>
</evidence>
<dbReference type="Proteomes" id="UP000053268">
    <property type="component" value="Unassembled WGS sequence"/>
</dbReference>
<dbReference type="InterPro" id="IPR036179">
    <property type="entry name" value="Ig-like_dom_sf"/>
</dbReference>
<keyword evidence="8" id="KW-0393">Immunoglobulin domain</keyword>
<reference evidence="11 12" key="1">
    <citation type="journal article" date="2015" name="Nat. Commun.">
        <title>Outbred genome sequencing and CRISPR/Cas9 gene editing in butterflies.</title>
        <authorList>
            <person name="Li X."/>
            <person name="Fan D."/>
            <person name="Zhang W."/>
            <person name="Liu G."/>
            <person name="Zhang L."/>
            <person name="Zhao L."/>
            <person name="Fang X."/>
            <person name="Chen L."/>
            <person name="Dong Y."/>
            <person name="Chen Y."/>
            <person name="Ding Y."/>
            <person name="Zhao R."/>
            <person name="Feng M."/>
            <person name="Zhu Y."/>
            <person name="Feng Y."/>
            <person name="Jiang X."/>
            <person name="Zhu D."/>
            <person name="Xiang H."/>
            <person name="Feng X."/>
            <person name="Li S."/>
            <person name="Wang J."/>
            <person name="Zhang G."/>
            <person name="Kronforst M.R."/>
            <person name="Wang W."/>
        </authorList>
    </citation>
    <scope>NUCLEOTIDE SEQUENCE [LARGE SCALE GENOMIC DNA]</scope>
    <source>
        <strain evidence="11">Ya'a_city_454_Px</strain>
        <tissue evidence="11">Whole body</tissue>
    </source>
</reference>
<keyword evidence="7" id="KW-0325">Glycoprotein</keyword>
<dbReference type="Pfam" id="PF07679">
    <property type="entry name" value="I-set"/>
    <property type="match status" value="1"/>
</dbReference>
<keyword evidence="9" id="KW-0812">Transmembrane</keyword>
<comment type="subcellular location">
    <subcellularLocation>
        <location evidence="1">Cell membrane</location>
    </subcellularLocation>
</comment>
<dbReference type="PROSITE" id="PS50835">
    <property type="entry name" value="IG_LIKE"/>
    <property type="match status" value="2"/>
</dbReference>
<feature type="domain" description="Ig-like" evidence="10">
    <location>
        <begin position="454"/>
        <end position="545"/>
    </location>
</feature>
<dbReference type="InterPro" id="IPR013098">
    <property type="entry name" value="Ig_I-set"/>
</dbReference>
<evidence type="ECO:0000256" key="1">
    <source>
        <dbReference type="ARBA" id="ARBA00004236"/>
    </source>
</evidence>
<dbReference type="STRING" id="66420.A0A194PFC1"/>
<keyword evidence="4" id="KW-0677">Repeat</keyword>
<dbReference type="GO" id="GO:0043005">
    <property type="term" value="C:neuron projection"/>
    <property type="evidence" value="ECO:0007669"/>
    <property type="project" value="TreeGrafter"/>
</dbReference>
<keyword evidence="6" id="KW-1015">Disulfide bond</keyword>
<dbReference type="InterPro" id="IPR007110">
    <property type="entry name" value="Ig-like_dom"/>
</dbReference>
<dbReference type="Gene3D" id="3.40.190.10">
    <property type="entry name" value="Periplasmic binding protein-like II"/>
    <property type="match status" value="1"/>
</dbReference>
<evidence type="ECO:0000256" key="4">
    <source>
        <dbReference type="ARBA" id="ARBA00022737"/>
    </source>
</evidence>
<dbReference type="EMBL" id="KQ459606">
    <property type="protein sequence ID" value="KPI91394.1"/>
    <property type="molecule type" value="Genomic_DNA"/>
</dbReference>
<dbReference type="Pfam" id="PF24061">
    <property type="entry name" value="LBD_receptor"/>
    <property type="match status" value="1"/>
</dbReference>
<evidence type="ECO:0000313" key="12">
    <source>
        <dbReference type="Proteomes" id="UP000053268"/>
    </source>
</evidence>
<evidence type="ECO:0000256" key="8">
    <source>
        <dbReference type="ARBA" id="ARBA00023319"/>
    </source>
</evidence>
<dbReference type="SUPFAM" id="SSF48726">
    <property type="entry name" value="Immunoglobulin"/>
    <property type="match status" value="2"/>
</dbReference>